<name>A0AAD7RB36_9TELE</name>
<protein>
    <recommendedName>
        <fullName evidence="1">Tc1-like transposase DDE domain-containing protein</fullName>
    </recommendedName>
</protein>
<evidence type="ECO:0000313" key="3">
    <source>
        <dbReference type="Proteomes" id="UP001221898"/>
    </source>
</evidence>
<dbReference type="Gene3D" id="3.30.420.10">
    <property type="entry name" value="Ribonuclease H-like superfamily/Ribonuclease H"/>
    <property type="match status" value="1"/>
</dbReference>
<dbReference type="Pfam" id="PF13358">
    <property type="entry name" value="DDE_3"/>
    <property type="match status" value="1"/>
</dbReference>
<dbReference type="Proteomes" id="UP001221898">
    <property type="component" value="Unassembled WGS sequence"/>
</dbReference>
<dbReference type="GO" id="GO:0003676">
    <property type="term" value="F:nucleic acid binding"/>
    <property type="evidence" value="ECO:0007669"/>
    <property type="project" value="InterPro"/>
</dbReference>
<accession>A0AAD7RB36</accession>
<organism evidence="2 3">
    <name type="scientific">Aldrovandia affinis</name>
    <dbReference type="NCBI Taxonomy" id="143900"/>
    <lineage>
        <taxon>Eukaryota</taxon>
        <taxon>Metazoa</taxon>
        <taxon>Chordata</taxon>
        <taxon>Craniata</taxon>
        <taxon>Vertebrata</taxon>
        <taxon>Euteleostomi</taxon>
        <taxon>Actinopterygii</taxon>
        <taxon>Neopterygii</taxon>
        <taxon>Teleostei</taxon>
        <taxon>Notacanthiformes</taxon>
        <taxon>Halosauridae</taxon>
        <taxon>Aldrovandia</taxon>
    </lineage>
</organism>
<dbReference type="EMBL" id="JAINUG010000369">
    <property type="protein sequence ID" value="KAJ8373224.1"/>
    <property type="molecule type" value="Genomic_DNA"/>
</dbReference>
<feature type="non-terminal residue" evidence="2">
    <location>
        <position position="191"/>
    </location>
</feature>
<reference evidence="2" key="1">
    <citation type="journal article" date="2023" name="Science">
        <title>Genome structures resolve the early diversification of teleost fishes.</title>
        <authorList>
            <person name="Parey E."/>
            <person name="Louis A."/>
            <person name="Montfort J."/>
            <person name="Bouchez O."/>
            <person name="Roques C."/>
            <person name="Iampietro C."/>
            <person name="Lluch J."/>
            <person name="Castinel A."/>
            <person name="Donnadieu C."/>
            <person name="Desvignes T."/>
            <person name="Floi Bucao C."/>
            <person name="Jouanno E."/>
            <person name="Wen M."/>
            <person name="Mejri S."/>
            <person name="Dirks R."/>
            <person name="Jansen H."/>
            <person name="Henkel C."/>
            <person name="Chen W.J."/>
            <person name="Zahm M."/>
            <person name="Cabau C."/>
            <person name="Klopp C."/>
            <person name="Thompson A.W."/>
            <person name="Robinson-Rechavi M."/>
            <person name="Braasch I."/>
            <person name="Lecointre G."/>
            <person name="Bobe J."/>
            <person name="Postlethwait J.H."/>
            <person name="Berthelot C."/>
            <person name="Roest Crollius H."/>
            <person name="Guiguen Y."/>
        </authorList>
    </citation>
    <scope>NUCLEOTIDE SEQUENCE</scope>
    <source>
        <strain evidence="2">NC1722</strain>
    </source>
</reference>
<dbReference type="AlphaFoldDB" id="A0AAD7RB36"/>
<evidence type="ECO:0000313" key="2">
    <source>
        <dbReference type="EMBL" id="KAJ8373224.1"/>
    </source>
</evidence>
<keyword evidence="3" id="KW-1185">Reference proteome</keyword>
<proteinExistence type="predicted"/>
<feature type="domain" description="Tc1-like transposase DDE" evidence="1">
    <location>
        <begin position="32"/>
        <end position="166"/>
    </location>
</feature>
<sequence>FERNADRVKELRYQYVQRVLELDASAAPPEYIFIDEAGFNLTRTRRRGRNIIGNRAIVDVPGLRGGNVTMCAAIGHRGVIHHHAQLGPYNTARLLTFLDALNNIFIPPQEEGPEQPNYIVIWDNVSFHRAALVHNWFANNPHFSVLYLSPYSPFLNPIKSLFSAWRWKVYDRNPTSVWPYSRQWRRRVTTL</sequence>
<gene>
    <name evidence="2" type="ORF">AAFF_G00267160</name>
</gene>
<dbReference type="PANTHER" id="PTHR46564:SF1">
    <property type="entry name" value="TRANSPOSASE"/>
    <property type="match status" value="1"/>
</dbReference>
<evidence type="ECO:0000259" key="1">
    <source>
        <dbReference type="Pfam" id="PF13358"/>
    </source>
</evidence>
<dbReference type="InterPro" id="IPR038717">
    <property type="entry name" value="Tc1-like_DDE_dom"/>
</dbReference>
<dbReference type="PANTHER" id="PTHR46564">
    <property type="entry name" value="TRANSPOSASE"/>
    <property type="match status" value="1"/>
</dbReference>
<dbReference type="InterPro" id="IPR036397">
    <property type="entry name" value="RNaseH_sf"/>
</dbReference>
<comment type="caution">
    <text evidence="2">The sequence shown here is derived from an EMBL/GenBank/DDBJ whole genome shotgun (WGS) entry which is preliminary data.</text>
</comment>